<organism evidence="2">
    <name type="scientific">Podoviridae sp. ctEmK1</name>
    <dbReference type="NCBI Taxonomy" id="2827727"/>
    <lineage>
        <taxon>Viruses</taxon>
        <taxon>Duplodnaviria</taxon>
        <taxon>Heunggongvirae</taxon>
        <taxon>Uroviricota</taxon>
        <taxon>Caudoviricetes</taxon>
    </lineage>
</organism>
<reference evidence="2" key="1">
    <citation type="journal article" date="2021" name="Proc. Natl. Acad. Sci. U.S.A.">
        <title>A Catalog of Tens of Thousands of Viruses from Human Metagenomes Reveals Hidden Associations with Chronic Diseases.</title>
        <authorList>
            <person name="Tisza M.J."/>
            <person name="Buck C.B."/>
        </authorList>
    </citation>
    <scope>NUCLEOTIDE SEQUENCE</scope>
    <source>
        <strain evidence="2">CtEmK1</strain>
    </source>
</reference>
<dbReference type="EMBL" id="BK032531">
    <property type="protein sequence ID" value="DAF46131.1"/>
    <property type="molecule type" value="Genomic_DNA"/>
</dbReference>
<proteinExistence type="predicted"/>
<evidence type="ECO:0000256" key="1">
    <source>
        <dbReference type="SAM" id="Phobius"/>
    </source>
</evidence>
<feature type="transmembrane region" description="Helical" evidence="1">
    <location>
        <begin position="7"/>
        <end position="32"/>
    </location>
</feature>
<protein>
    <submittedName>
        <fullName evidence="2">Uncharacterized protein</fullName>
    </submittedName>
</protein>
<sequence length="33" mass="3959">MKKLPYILFYIFAVLVVIHIFIQSIALDYIILF</sequence>
<keyword evidence="1" id="KW-0472">Membrane</keyword>
<name>A0A8S5S5Q1_9CAUD</name>
<keyword evidence="1" id="KW-0812">Transmembrane</keyword>
<keyword evidence="1" id="KW-1133">Transmembrane helix</keyword>
<evidence type="ECO:0000313" key="2">
    <source>
        <dbReference type="EMBL" id="DAF46131.1"/>
    </source>
</evidence>
<accession>A0A8S5S5Q1</accession>